<comment type="caution">
    <text evidence="2">The sequence shown here is derived from an EMBL/GenBank/DDBJ whole genome shotgun (WGS) entry which is preliminary data.</text>
</comment>
<sequence length="220" mass="24355">MKRILIVLLLASSCAAFAQRVVFDRGHFTAVNENAVVRQAAELTHKQYLEKINDNLKTINVNVGTVALAQTMIYEALSNVNSALKNGLAFRQLGSLVADITHYSDQATTLARSDPALLLFAQDMGSEIRARATRLVTDVSAVILKQGGNMLADFNARDQLMQEVIKELRIISALAYGAWKAMFWAKQRGIIASLNPFAAYINTDKQMVSDIIRNAKYLHQ</sequence>
<feature type="signal peptide" evidence="1">
    <location>
        <begin position="1"/>
        <end position="18"/>
    </location>
</feature>
<accession>A0A3S2Y1Q2</accession>
<feature type="chain" id="PRO_5018645063" description="Plasmid transfer protein" evidence="1">
    <location>
        <begin position="19"/>
        <end position="220"/>
    </location>
</feature>
<evidence type="ECO:0000313" key="2">
    <source>
        <dbReference type="EMBL" id="RVT99718.1"/>
    </source>
</evidence>
<dbReference type="AlphaFoldDB" id="A0A3S2Y1Q2"/>
<organism evidence="2 3">
    <name type="scientific">Mucilaginibacter limnophilus</name>
    <dbReference type="NCBI Taxonomy" id="1932778"/>
    <lineage>
        <taxon>Bacteria</taxon>
        <taxon>Pseudomonadati</taxon>
        <taxon>Bacteroidota</taxon>
        <taxon>Sphingobacteriia</taxon>
        <taxon>Sphingobacteriales</taxon>
        <taxon>Sphingobacteriaceae</taxon>
        <taxon>Mucilaginibacter</taxon>
    </lineage>
</organism>
<proteinExistence type="predicted"/>
<evidence type="ECO:0000256" key="1">
    <source>
        <dbReference type="SAM" id="SignalP"/>
    </source>
</evidence>
<name>A0A3S2Y1Q2_9SPHI</name>
<keyword evidence="1" id="KW-0732">Signal</keyword>
<dbReference type="RefSeq" id="WP_127706303.1">
    <property type="nucleotide sequence ID" value="NZ_SACK01000007.1"/>
</dbReference>
<protein>
    <recommendedName>
        <fullName evidence="4">Plasmid transfer protein</fullName>
    </recommendedName>
</protein>
<reference evidence="2 3" key="1">
    <citation type="submission" date="2019-01" db="EMBL/GenBank/DDBJ databases">
        <authorList>
            <person name="Chen W.-M."/>
        </authorList>
    </citation>
    <scope>NUCLEOTIDE SEQUENCE [LARGE SCALE GENOMIC DNA]</scope>
    <source>
        <strain evidence="2 3">YBJ-36</strain>
    </source>
</reference>
<gene>
    <name evidence="2" type="ORF">EOD41_14835</name>
</gene>
<dbReference type="OrthoDB" id="1243758at2"/>
<keyword evidence="3" id="KW-1185">Reference proteome</keyword>
<evidence type="ECO:0008006" key="4">
    <source>
        <dbReference type="Google" id="ProtNLM"/>
    </source>
</evidence>
<dbReference type="Proteomes" id="UP000282759">
    <property type="component" value="Unassembled WGS sequence"/>
</dbReference>
<dbReference type="EMBL" id="SACK01000007">
    <property type="protein sequence ID" value="RVT99718.1"/>
    <property type="molecule type" value="Genomic_DNA"/>
</dbReference>
<evidence type="ECO:0000313" key="3">
    <source>
        <dbReference type="Proteomes" id="UP000282759"/>
    </source>
</evidence>